<dbReference type="AlphaFoldDB" id="A0A2I6S5A3"/>
<name>A0A2I6S5A3_9RHOO</name>
<accession>A0A2I6S5A3</accession>
<dbReference type="GO" id="GO:0005840">
    <property type="term" value="C:ribosome"/>
    <property type="evidence" value="ECO:0007669"/>
    <property type="project" value="InterPro"/>
</dbReference>
<dbReference type="GO" id="GO:0006364">
    <property type="term" value="P:rRNA processing"/>
    <property type="evidence" value="ECO:0007669"/>
    <property type="project" value="UniProtKB-UniRule"/>
</dbReference>
<dbReference type="Pfam" id="PF24986">
    <property type="entry name" value="PRC_RimM"/>
    <property type="match status" value="1"/>
</dbReference>
<keyword evidence="9" id="KW-1185">Reference proteome</keyword>
<evidence type="ECO:0000259" key="7">
    <source>
        <dbReference type="Pfam" id="PF24986"/>
    </source>
</evidence>
<dbReference type="InterPro" id="IPR011961">
    <property type="entry name" value="RimM"/>
</dbReference>
<dbReference type="GO" id="GO:0043022">
    <property type="term" value="F:ribosome binding"/>
    <property type="evidence" value="ECO:0007669"/>
    <property type="project" value="InterPro"/>
</dbReference>
<reference evidence="8 9" key="1">
    <citation type="submission" date="2018-01" db="EMBL/GenBank/DDBJ databases">
        <authorList>
            <person name="Fu G.-Y."/>
        </authorList>
    </citation>
    <scope>NUCLEOTIDE SEQUENCE [LARGE SCALE GENOMIC DNA]</scope>
    <source>
        <strain evidence="8 9">SY39</strain>
    </source>
</reference>
<dbReference type="InterPro" id="IPR011033">
    <property type="entry name" value="PRC_barrel-like_sf"/>
</dbReference>
<keyword evidence="1 5" id="KW-0963">Cytoplasm</keyword>
<comment type="domain">
    <text evidence="5">The PRC barrel domain binds ribosomal protein uS19.</text>
</comment>
<comment type="subunit">
    <text evidence="5">Binds ribosomal protein uS19.</text>
</comment>
<keyword evidence="3 5" id="KW-0698">rRNA processing</keyword>
<dbReference type="Gene3D" id="2.30.30.240">
    <property type="entry name" value="PRC-barrel domain"/>
    <property type="match status" value="1"/>
</dbReference>
<protein>
    <recommendedName>
        <fullName evidence="5">Ribosome maturation factor RimM</fullName>
    </recommendedName>
</protein>
<dbReference type="EMBL" id="CP025682">
    <property type="protein sequence ID" value="AUN94431.1"/>
    <property type="molecule type" value="Genomic_DNA"/>
</dbReference>
<dbReference type="HAMAP" id="MF_00014">
    <property type="entry name" value="Ribosome_mat_RimM"/>
    <property type="match status" value="1"/>
</dbReference>
<dbReference type="KEGG" id="atw:C0099_05440"/>
<organism evidence="8 9">
    <name type="scientific">Pseudazoarcus pumilus</name>
    <dbReference type="NCBI Taxonomy" id="2067960"/>
    <lineage>
        <taxon>Bacteria</taxon>
        <taxon>Pseudomonadati</taxon>
        <taxon>Pseudomonadota</taxon>
        <taxon>Betaproteobacteria</taxon>
        <taxon>Rhodocyclales</taxon>
        <taxon>Zoogloeaceae</taxon>
        <taxon>Pseudazoarcus</taxon>
    </lineage>
</organism>
<dbReference type="Pfam" id="PF01782">
    <property type="entry name" value="RimM"/>
    <property type="match status" value="1"/>
</dbReference>
<comment type="function">
    <text evidence="5">An accessory protein needed during the final step in the assembly of 30S ribosomal subunit, possibly for assembly of the head region. Essential for efficient processing of 16S rRNA. May be needed both before and after RbfA during the maturation of 16S rRNA. It has affinity for free ribosomal 30S subunits but not for 70S ribosomes.</text>
</comment>
<dbReference type="SUPFAM" id="SSF50447">
    <property type="entry name" value="Translation proteins"/>
    <property type="match status" value="1"/>
</dbReference>
<proteinExistence type="inferred from homology"/>
<evidence type="ECO:0000313" key="9">
    <source>
        <dbReference type="Proteomes" id="UP000242205"/>
    </source>
</evidence>
<dbReference type="PANTHER" id="PTHR33692">
    <property type="entry name" value="RIBOSOME MATURATION FACTOR RIMM"/>
    <property type="match status" value="1"/>
</dbReference>
<dbReference type="Proteomes" id="UP000242205">
    <property type="component" value="Chromosome"/>
</dbReference>
<dbReference type="InterPro" id="IPR056792">
    <property type="entry name" value="PRC_RimM"/>
</dbReference>
<evidence type="ECO:0000256" key="2">
    <source>
        <dbReference type="ARBA" id="ARBA00022517"/>
    </source>
</evidence>
<dbReference type="Gene3D" id="2.40.30.60">
    <property type="entry name" value="RimM"/>
    <property type="match status" value="1"/>
</dbReference>
<dbReference type="InterPro" id="IPR002676">
    <property type="entry name" value="RimM_N"/>
</dbReference>
<evidence type="ECO:0000259" key="6">
    <source>
        <dbReference type="Pfam" id="PF01782"/>
    </source>
</evidence>
<dbReference type="RefSeq" id="WP_102246501.1">
    <property type="nucleotide sequence ID" value="NZ_CP025682.1"/>
</dbReference>
<keyword evidence="2 5" id="KW-0690">Ribosome biogenesis</keyword>
<evidence type="ECO:0000256" key="1">
    <source>
        <dbReference type="ARBA" id="ARBA00022490"/>
    </source>
</evidence>
<dbReference type="NCBIfam" id="TIGR02273">
    <property type="entry name" value="16S_RimM"/>
    <property type="match status" value="1"/>
</dbReference>
<dbReference type="OrthoDB" id="9783509at2"/>
<keyword evidence="4 5" id="KW-0143">Chaperone</keyword>
<feature type="domain" description="Ribosome maturation factor RimM PRC barrel" evidence="7">
    <location>
        <begin position="101"/>
        <end position="169"/>
    </location>
</feature>
<evidence type="ECO:0000313" key="8">
    <source>
        <dbReference type="EMBL" id="AUN94431.1"/>
    </source>
</evidence>
<sequence>MMVLGRIVAPFGIKGWVRIQPFGDDPQSWAEMPQWWISAADDAPDSAWRPVELTGCKPHGTGLVASFREAPDRNAAEALKGWYVAAPREAMPDPGEETYYWEDLTGLSVINREGEVLGRVVGLLTTGAHEVLRVLDEDDSERLIPFVEAYVPEVDLEAGRITVDWQRDW</sequence>
<dbReference type="SUPFAM" id="SSF50346">
    <property type="entry name" value="PRC-barrel domain"/>
    <property type="match status" value="1"/>
</dbReference>
<dbReference type="InterPro" id="IPR036976">
    <property type="entry name" value="RimM_N_sf"/>
</dbReference>
<dbReference type="InterPro" id="IPR009000">
    <property type="entry name" value="Transl_B-barrel_sf"/>
</dbReference>
<dbReference type="GO" id="GO:0042274">
    <property type="term" value="P:ribosomal small subunit biogenesis"/>
    <property type="evidence" value="ECO:0007669"/>
    <property type="project" value="UniProtKB-UniRule"/>
</dbReference>
<dbReference type="PANTHER" id="PTHR33692:SF1">
    <property type="entry name" value="RIBOSOME MATURATION FACTOR RIMM"/>
    <property type="match status" value="1"/>
</dbReference>
<comment type="similarity">
    <text evidence="5">Belongs to the RimM family.</text>
</comment>
<dbReference type="GO" id="GO:0005737">
    <property type="term" value="C:cytoplasm"/>
    <property type="evidence" value="ECO:0007669"/>
    <property type="project" value="UniProtKB-SubCell"/>
</dbReference>
<gene>
    <name evidence="5" type="primary">rimM</name>
    <name evidence="8" type="ORF">C0099_05440</name>
</gene>
<evidence type="ECO:0000256" key="3">
    <source>
        <dbReference type="ARBA" id="ARBA00022552"/>
    </source>
</evidence>
<feature type="domain" description="RimM N-terminal" evidence="6">
    <location>
        <begin position="4"/>
        <end position="89"/>
    </location>
</feature>
<comment type="subcellular location">
    <subcellularLocation>
        <location evidence="5">Cytoplasm</location>
    </subcellularLocation>
</comment>
<evidence type="ECO:0000256" key="4">
    <source>
        <dbReference type="ARBA" id="ARBA00023186"/>
    </source>
</evidence>
<evidence type="ECO:0000256" key="5">
    <source>
        <dbReference type="HAMAP-Rule" id="MF_00014"/>
    </source>
</evidence>